<dbReference type="InterPro" id="IPR037294">
    <property type="entry name" value="ABC_BtuC-like"/>
</dbReference>
<keyword evidence="11" id="KW-1185">Reference proteome</keyword>
<feature type="transmembrane region" description="Helical" evidence="8">
    <location>
        <begin position="344"/>
        <end position="366"/>
    </location>
</feature>
<feature type="transmembrane region" description="Helical" evidence="8">
    <location>
        <begin position="304"/>
        <end position="323"/>
    </location>
</feature>
<comment type="subcellular location">
    <subcellularLocation>
        <location evidence="1">Cell membrane</location>
        <topology evidence="1">Multi-pass membrane protein</topology>
    </subcellularLocation>
</comment>
<keyword evidence="9" id="KW-0732">Signal</keyword>
<evidence type="ECO:0000256" key="5">
    <source>
        <dbReference type="ARBA" id="ARBA00022692"/>
    </source>
</evidence>
<feature type="transmembrane region" description="Helical" evidence="8">
    <location>
        <begin position="558"/>
        <end position="577"/>
    </location>
</feature>
<evidence type="ECO:0000256" key="6">
    <source>
        <dbReference type="ARBA" id="ARBA00022989"/>
    </source>
</evidence>
<organism evidence="10 11">
    <name type="scientific">Motilimonas cestriensis</name>
    <dbReference type="NCBI Taxonomy" id="2742685"/>
    <lineage>
        <taxon>Bacteria</taxon>
        <taxon>Pseudomonadati</taxon>
        <taxon>Pseudomonadota</taxon>
        <taxon>Gammaproteobacteria</taxon>
        <taxon>Alteromonadales</taxon>
        <taxon>Alteromonadales genera incertae sedis</taxon>
        <taxon>Motilimonas</taxon>
    </lineage>
</organism>
<evidence type="ECO:0000256" key="9">
    <source>
        <dbReference type="SAM" id="SignalP"/>
    </source>
</evidence>
<feature type="transmembrane region" description="Helical" evidence="8">
    <location>
        <begin position="420"/>
        <end position="442"/>
    </location>
</feature>
<dbReference type="InterPro" id="IPR000522">
    <property type="entry name" value="ABC_transptr_permease_BtuC"/>
</dbReference>
<proteinExistence type="inferred from homology"/>
<evidence type="ECO:0000313" key="11">
    <source>
        <dbReference type="Proteomes" id="UP001201273"/>
    </source>
</evidence>
<keyword evidence="3" id="KW-0813">Transport</keyword>
<dbReference type="EMBL" id="JAIMJA010000022">
    <property type="protein sequence ID" value="MCE2596666.1"/>
    <property type="molecule type" value="Genomic_DNA"/>
</dbReference>
<feature type="transmembrane region" description="Helical" evidence="8">
    <location>
        <begin position="144"/>
        <end position="166"/>
    </location>
</feature>
<evidence type="ECO:0000256" key="4">
    <source>
        <dbReference type="ARBA" id="ARBA00022475"/>
    </source>
</evidence>
<keyword evidence="4" id="KW-1003">Cell membrane</keyword>
<feature type="transmembrane region" description="Helical" evidence="8">
    <location>
        <begin position="223"/>
        <end position="241"/>
    </location>
</feature>
<keyword evidence="6 8" id="KW-1133">Transmembrane helix</keyword>
<name>A0ABS8WGC1_9GAMM</name>
<dbReference type="CDD" id="cd06550">
    <property type="entry name" value="TM_ABC_iron-siderophores_like"/>
    <property type="match status" value="2"/>
</dbReference>
<feature type="chain" id="PRO_5046348460" evidence="9">
    <location>
        <begin position="21"/>
        <end position="655"/>
    </location>
</feature>
<accession>A0ABS8WGC1</accession>
<dbReference type="PANTHER" id="PTHR30472:SF37">
    <property type="entry name" value="FE(3+) DICITRATE TRANSPORT SYSTEM PERMEASE PROTEIN FECD-RELATED"/>
    <property type="match status" value="1"/>
</dbReference>
<dbReference type="Gene3D" id="1.10.3470.10">
    <property type="entry name" value="ABC transporter involved in vitamin B12 uptake, BtuC"/>
    <property type="match status" value="2"/>
</dbReference>
<feature type="transmembrane region" description="Helical" evidence="8">
    <location>
        <begin position="60"/>
        <end position="77"/>
    </location>
</feature>
<feature type="signal peptide" evidence="9">
    <location>
        <begin position="1"/>
        <end position="20"/>
    </location>
</feature>
<feature type="transmembrane region" description="Helical" evidence="8">
    <location>
        <begin position="633"/>
        <end position="652"/>
    </location>
</feature>
<feature type="transmembrane region" description="Helical" evidence="8">
    <location>
        <begin position="583"/>
        <end position="599"/>
    </location>
</feature>
<dbReference type="Pfam" id="PF01032">
    <property type="entry name" value="FecCD"/>
    <property type="match status" value="2"/>
</dbReference>
<sequence>MTLVALCVISFLHLQLGGMASDTSFNGHVLTLFEQSALLFGTPAESFTEINYYYVQLPRWLMGLIVGAMLGLVGSLMQQLTQNPLMSPLTLGTASGAWLALVIINVFFPSWVGEYSAIAALMGSVLTLLLVLAIVGIRNVSGLPIVLAGMTVNILLGAIASAIILLNDQYAKNLFIWGAGDLGQNGWSWLQWLLPKITVALAILLFAPRLLTVLKLGQQGATARGVSVVPMFLGFIAIGLWLVASVITAVGVISFIGLLAPNVARILGARTARDELWFSLILGAILLCATDSLALWVGAYSVDIIPSGTATAMIGAPALIWIARHHFRAQDSLSISLPGGRAHLGRYTGWLLGACLVLATLLYTLFSYSGNGVSLLLPNEFVWSVRWPRMVTTLAAGAGLAIAGAMLQRLVYNPLASPDLLGISAGATFTLVGSSLLFGVSIHESGPLVAFSGSMLVLALLLLLGKKHQYAPSMLILTGISLTAMIEALVHFALTRGGEDEYVILTWLSGSAYRAQGSHALMLLAVVLVLAGLSISASRWLTLISVGRSFATARGLNVSWAYVLLLSCVAMLCAIVTTTMGPVAFVGLLAPHMAIMLGAKQVKPQLVVAALLGALLMLTADWLGQIVVYPGQISAGILVSIIGGGYFIFLLMRSR</sequence>
<comment type="caution">
    <text evidence="10">The sequence shown here is derived from an EMBL/GenBank/DDBJ whole genome shotgun (WGS) entry which is preliminary data.</text>
</comment>
<keyword evidence="7 8" id="KW-0472">Membrane</keyword>
<dbReference type="SUPFAM" id="SSF81345">
    <property type="entry name" value="ABC transporter involved in vitamin B12 uptake, BtuC"/>
    <property type="match status" value="2"/>
</dbReference>
<evidence type="ECO:0000256" key="7">
    <source>
        <dbReference type="ARBA" id="ARBA00023136"/>
    </source>
</evidence>
<keyword evidence="5 8" id="KW-0812">Transmembrane</keyword>
<dbReference type="Proteomes" id="UP001201273">
    <property type="component" value="Unassembled WGS sequence"/>
</dbReference>
<feature type="transmembrane region" description="Helical" evidence="8">
    <location>
        <begin position="186"/>
        <end position="211"/>
    </location>
</feature>
<gene>
    <name evidence="10" type="primary">fhuB</name>
    <name evidence="10" type="ORF">K6Y31_17905</name>
</gene>
<evidence type="ECO:0000256" key="3">
    <source>
        <dbReference type="ARBA" id="ARBA00022448"/>
    </source>
</evidence>
<protein>
    <submittedName>
        <fullName evidence="10">Fe(3+)-hydroxamate ABC transporter permease FhuB</fullName>
    </submittedName>
</protein>
<dbReference type="NCBIfam" id="NF007866">
    <property type="entry name" value="PRK10577.1-2"/>
    <property type="match status" value="1"/>
</dbReference>
<feature type="transmembrane region" description="Helical" evidence="8">
    <location>
        <begin position="515"/>
        <end position="537"/>
    </location>
</feature>
<evidence type="ECO:0000256" key="2">
    <source>
        <dbReference type="ARBA" id="ARBA00007935"/>
    </source>
</evidence>
<evidence type="ECO:0000256" key="1">
    <source>
        <dbReference type="ARBA" id="ARBA00004651"/>
    </source>
</evidence>
<feature type="transmembrane region" description="Helical" evidence="8">
    <location>
        <begin position="448"/>
        <end position="465"/>
    </location>
</feature>
<feature type="transmembrane region" description="Helical" evidence="8">
    <location>
        <begin position="386"/>
        <end position="408"/>
    </location>
</feature>
<comment type="similarity">
    <text evidence="2">Belongs to the binding-protein-dependent transport system permease family. FecCD subfamily.</text>
</comment>
<feature type="transmembrane region" description="Helical" evidence="8">
    <location>
        <begin position="117"/>
        <end position="137"/>
    </location>
</feature>
<evidence type="ECO:0000256" key="8">
    <source>
        <dbReference type="SAM" id="Phobius"/>
    </source>
</evidence>
<feature type="transmembrane region" description="Helical" evidence="8">
    <location>
        <begin position="247"/>
        <end position="264"/>
    </location>
</feature>
<feature type="transmembrane region" description="Helical" evidence="8">
    <location>
        <begin position="606"/>
        <end position="627"/>
    </location>
</feature>
<reference evidence="10 11" key="1">
    <citation type="journal article" date="2022" name="Environ. Microbiol. Rep.">
        <title>Eco-phylogenetic analyses reveal divergent evolution of vitamin B12 metabolism in the marine bacterial family 'Psychromonadaceae'.</title>
        <authorList>
            <person name="Jin X."/>
            <person name="Yang Y."/>
            <person name="Cao H."/>
            <person name="Gao B."/>
            <person name="Zhao Z."/>
        </authorList>
    </citation>
    <scope>NUCLEOTIDE SEQUENCE [LARGE SCALE GENOMIC DNA]</scope>
    <source>
        <strain evidence="10 11">MKS20</strain>
    </source>
</reference>
<feature type="transmembrane region" description="Helical" evidence="8">
    <location>
        <begin position="276"/>
        <end position="298"/>
    </location>
</feature>
<feature type="transmembrane region" description="Helical" evidence="8">
    <location>
        <begin position="474"/>
        <end position="495"/>
    </location>
</feature>
<dbReference type="PANTHER" id="PTHR30472">
    <property type="entry name" value="FERRIC ENTEROBACTIN TRANSPORT SYSTEM PERMEASE PROTEIN"/>
    <property type="match status" value="1"/>
</dbReference>
<evidence type="ECO:0000313" key="10">
    <source>
        <dbReference type="EMBL" id="MCE2596666.1"/>
    </source>
</evidence>
<feature type="transmembrane region" description="Helical" evidence="8">
    <location>
        <begin position="89"/>
        <end position="111"/>
    </location>
</feature>